<dbReference type="Gene3D" id="1.10.10.60">
    <property type="entry name" value="Homeodomain-like"/>
    <property type="match status" value="1"/>
</dbReference>
<comment type="caution">
    <text evidence="6">The sequence shown here is derived from an EMBL/GenBank/DDBJ whole genome shotgun (WGS) entry which is preliminary data.</text>
</comment>
<dbReference type="InterPro" id="IPR036271">
    <property type="entry name" value="Tet_transcr_reg_TetR-rel_C_sf"/>
</dbReference>
<proteinExistence type="predicted"/>
<sequence length="208" mass="23551">MTIQILFLSNYYLCHMARSVEFNEKEAIEKAMDVFWKKGYNGASMRELTDAMGINSSSLYNTIGDKHELFVRCIKNYTEARMAEAVKSADGNKSPLKTIIAFINASVNTIIYGKNSCLAIKTTFEIANNDQSIQAILKADNDFTNSLILSLIKKAMEKGEINKDIDAEMLTDFIVSSFTGWHESFIINQDQKRIKKMEKFLISQISAQ</sequence>
<dbReference type="InterPro" id="IPR001647">
    <property type="entry name" value="HTH_TetR"/>
</dbReference>
<dbReference type="Pfam" id="PF00440">
    <property type="entry name" value="TetR_N"/>
    <property type="match status" value="1"/>
</dbReference>
<dbReference type="RefSeq" id="WP_263001688.1">
    <property type="nucleotide sequence ID" value="NZ_JAOTEM010000001.1"/>
</dbReference>
<name>A0ABT2W4G7_9FLAO</name>
<organism evidence="6 7">
    <name type="scientific">Chryseobacterium edaphi</name>
    <dbReference type="NCBI Taxonomy" id="2976532"/>
    <lineage>
        <taxon>Bacteria</taxon>
        <taxon>Pseudomonadati</taxon>
        <taxon>Bacteroidota</taxon>
        <taxon>Flavobacteriia</taxon>
        <taxon>Flavobacteriales</taxon>
        <taxon>Weeksellaceae</taxon>
        <taxon>Chryseobacterium group</taxon>
        <taxon>Chryseobacterium</taxon>
    </lineage>
</organism>
<protein>
    <submittedName>
        <fullName evidence="6">TetR/AcrR family transcriptional regulator</fullName>
    </submittedName>
</protein>
<feature type="DNA-binding region" description="H-T-H motif" evidence="4">
    <location>
        <begin position="44"/>
        <end position="63"/>
    </location>
</feature>
<evidence type="ECO:0000256" key="3">
    <source>
        <dbReference type="ARBA" id="ARBA00023163"/>
    </source>
</evidence>
<dbReference type="InterPro" id="IPR009057">
    <property type="entry name" value="Homeodomain-like_sf"/>
</dbReference>
<dbReference type="PROSITE" id="PS50977">
    <property type="entry name" value="HTH_TETR_2"/>
    <property type="match status" value="1"/>
</dbReference>
<evidence type="ECO:0000313" key="6">
    <source>
        <dbReference type="EMBL" id="MCU7616234.1"/>
    </source>
</evidence>
<keyword evidence="3" id="KW-0804">Transcription</keyword>
<reference evidence="7" key="1">
    <citation type="submission" date="2023-07" db="EMBL/GenBank/DDBJ databases">
        <title>Chryseobacterium sp. strain PBS4-4 Genome sequencing and assembly.</title>
        <authorList>
            <person name="Jung Y."/>
        </authorList>
    </citation>
    <scope>NUCLEOTIDE SEQUENCE [LARGE SCALE GENOMIC DNA]</scope>
    <source>
        <strain evidence="7">PBS4-4</strain>
    </source>
</reference>
<evidence type="ECO:0000313" key="7">
    <source>
        <dbReference type="Proteomes" id="UP001208649"/>
    </source>
</evidence>
<gene>
    <name evidence="6" type="ORF">NZ698_03425</name>
</gene>
<dbReference type="SUPFAM" id="SSF48498">
    <property type="entry name" value="Tetracyclin repressor-like, C-terminal domain"/>
    <property type="match status" value="1"/>
</dbReference>
<keyword evidence="2 4" id="KW-0238">DNA-binding</keyword>
<evidence type="ECO:0000256" key="2">
    <source>
        <dbReference type="ARBA" id="ARBA00023125"/>
    </source>
</evidence>
<evidence type="ECO:0000256" key="1">
    <source>
        <dbReference type="ARBA" id="ARBA00023015"/>
    </source>
</evidence>
<feature type="domain" description="HTH tetR-type" evidence="5">
    <location>
        <begin position="21"/>
        <end position="81"/>
    </location>
</feature>
<keyword evidence="1" id="KW-0805">Transcription regulation</keyword>
<dbReference type="Proteomes" id="UP001208649">
    <property type="component" value="Unassembled WGS sequence"/>
</dbReference>
<dbReference type="InterPro" id="IPR011075">
    <property type="entry name" value="TetR_C"/>
</dbReference>
<keyword evidence="7" id="KW-1185">Reference proteome</keyword>
<dbReference type="PANTHER" id="PTHR47506">
    <property type="entry name" value="TRANSCRIPTIONAL REGULATORY PROTEIN"/>
    <property type="match status" value="1"/>
</dbReference>
<dbReference type="Gene3D" id="1.10.357.10">
    <property type="entry name" value="Tetracycline Repressor, domain 2"/>
    <property type="match status" value="1"/>
</dbReference>
<evidence type="ECO:0000256" key="4">
    <source>
        <dbReference type="PROSITE-ProRule" id="PRU00335"/>
    </source>
</evidence>
<dbReference type="PANTHER" id="PTHR47506:SF10">
    <property type="entry name" value="TRANSCRIPTIONAL REGULATORY PROTEIN"/>
    <property type="match status" value="1"/>
</dbReference>
<dbReference type="SUPFAM" id="SSF46689">
    <property type="entry name" value="Homeodomain-like"/>
    <property type="match status" value="1"/>
</dbReference>
<dbReference type="Pfam" id="PF16925">
    <property type="entry name" value="TetR_C_13"/>
    <property type="match status" value="1"/>
</dbReference>
<evidence type="ECO:0000259" key="5">
    <source>
        <dbReference type="PROSITE" id="PS50977"/>
    </source>
</evidence>
<accession>A0ABT2W4G7</accession>
<dbReference type="EMBL" id="JAOTEM010000001">
    <property type="protein sequence ID" value="MCU7616234.1"/>
    <property type="molecule type" value="Genomic_DNA"/>
</dbReference>